<protein>
    <recommendedName>
        <fullName evidence="5">Chitin-binding type-1 domain-containing protein</fullName>
    </recommendedName>
</protein>
<sequence>MRARITGVFLLLLACSLVSASDYPPSRQCEAGLCQCGSYCRALEGEQSCCPSKDGYPEHICGPSRKCCGIGCCREGWVCGPYDLCYQPGAWTSSLRPDHTSTIITVVRPNPEHPTTDAEISGSLPTISSVGTKTLPGSPLPTSQDASHSVPIVVTQPDGQVTTLLSVIEESATTDLPIMTGSDGLESTYRSQASTPSDPAISTVITKPDGEASTVIPPTEIGSETSEATPKPDDKTTVELPISGTGSKHFTSATSTNIDDQEPTQLPTGTVETGSDIPITVSDTISDHVSRGQPFSTLSAGFGTTNPEESEETIPATEPVVTRSDTSSPTFPPGGTNPSITASEAVSDQTSEDQPSSTFSIGFGTTDAEISQGTVSATETIVSEPSGVTTMDTEIPNESAALTTDTLATIPFTSDTDSAASTAISDGLDVPTTLPSTEQSPASPDETNGTATHSAGTNTDPTPLPTVPETLVNGVTSDVSAKPTTLVEEHSTGVDDGAPTEPGHIATSNGNTDQTSSGIYIAVPVTTSVTKPEARDDGFVVPCNMWFFNACIGPISGWGVSLPPGIYPPGPPPAISDNPKGGIEINTNRPLPDWPSFTVGPGNTPTFSNEPTACETESAELCATSTSYSVNVDVTVTSTVTSDVISTCGTVYGCKVQGRSQTITATDISTASSEMPVAPTIRAMESWPQTEESEAKLKSIAKRVQSELDSLFGTATKTATTTTVDASQPTESVWTGACPAKNGPDPTVVDGKFPENIGEKCLCEWNTWMRTDKSLQPYTVDQLRDAINDFCDGSRKLRKPAPTGPPDIAVHRFPTDGTHGIFIQAGWATPPLWNSTDERCKAKGDLLLADSCKTALLRFECRGAMKEDLWGGVYYEALDEGGCVRWTLTPAHLPNGSAAERSMEM</sequence>
<feature type="compositionally biased region" description="Polar residues" evidence="1">
    <location>
        <begin position="188"/>
        <end position="197"/>
    </location>
</feature>
<proteinExistence type="predicted"/>
<evidence type="ECO:0000313" key="4">
    <source>
        <dbReference type="Proteomes" id="UP000605986"/>
    </source>
</evidence>
<comment type="caution">
    <text evidence="3">The sequence shown here is derived from an EMBL/GenBank/DDBJ whole genome shotgun (WGS) entry which is preliminary data.</text>
</comment>
<feature type="compositionally biased region" description="Polar residues" evidence="1">
    <location>
        <begin position="433"/>
        <end position="458"/>
    </location>
</feature>
<dbReference type="OrthoDB" id="5098484at2759"/>
<gene>
    <name evidence="3" type="ORF">F53441_8178</name>
</gene>
<organism evidence="3 4">
    <name type="scientific">Fusarium austroafricanum</name>
    <dbReference type="NCBI Taxonomy" id="2364996"/>
    <lineage>
        <taxon>Eukaryota</taxon>
        <taxon>Fungi</taxon>
        <taxon>Dikarya</taxon>
        <taxon>Ascomycota</taxon>
        <taxon>Pezizomycotina</taxon>
        <taxon>Sordariomycetes</taxon>
        <taxon>Hypocreomycetidae</taxon>
        <taxon>Hypocreales</taxon>
        <taxon>Nectriaceae</taxon>
        <taxon>Fusarium</taxon>
        <taxon>Fusarium concolor species complex</taxon>
    </lineage>
</organism>
<dbReference type="EMBL" id="JAADJG010000342">
    <property type="protein sequence ID" value="KAF4448370.1"/>
    <property type="molecule type" value="Genomic_DNA"/>
</dbReference>
<feature type="region of interest" description="Disordered" evidence="1">
    <location>
        <begin position="186"/>
        <end position="278"/>
    </location>
</feature>
<feature type="compositionally biased region" description="Polar residues" evidence="1">
    <location>
        <begin position="368"/>
        <end position="392"/>
    </location>
</feature>
<evidence type="ECO:0008006" key="5">
    <source>
        <dbReference type="Google" id="ProtNLM"/>
    </source>
</evidence>
<feature type="region of interest" description="Disordered" evidence="1">
    <location>
        <begin position="418"/>
        <end position="469"/>
    </location>
</feature>
<evidence type="ECO:0000313" key="3">
    <source>
        <dbReference type="EMBL" id="KAF4448370.1"/>
    </source>
</evidence>
<feature type="region of interest" description="Disordered" evidence="1">
    <location>
        <begin position="490"/>
        <end position="513"/>
    </location>
</feature>
<feature type="compositionally biased region" description="Polar residues" evidence="1">
    <location>
        <begin position="297"/>
        <end position="307"/>
    </location>
</feature>
<keyword evidence="2" id="KW-0732">Signal</keyword>
<feature type="region of interest" description="Disordered" evidence="1">
    <location>
        <begin position="297"/>
        <end position="401"/>
    </location>
</feature>
<name>A0A8H4KDT6_9HYPO</name>
<dbReference type="Proteomes" id="UP000605986">
    <property type="component" value="Unassembled WGS sequence"/>
</dbReference>
<dbReference type="PROSITE" id="PS51257">
    <property type="entry name" value="PROKAR_LIPOPROTEIN"/>
    <property type="match status" value="1"/>
</dbReference>
<evidence type="ECO:0000256" key="2">
    <source>
        <dbReference type="SAM" id="SignalP"/>
    </source>
</evidence>
<feature type="signal peptide" evidence="2">
    <location>
        <begin position="1"/>
        <end position="20"/>
    </location>
</feature>
<evidence type="ECO:0000256" key="1">
    <source>
        <dbReference type="SAM" id="MobiDB-lite"/>
    </source>
</evidence>
<feature type="chain" id="PRO_5034454956" description="Chitin-binding type-1 domain-containing protein" evidence="2">
    <location>
        <begin position="21"/>
        <end position="905"/>
    </location>
</feature>
<feature type="compositionally biased region" description="Polar residues" evidence="1">
    <location>
        <begin position="244"/>
        <end position="273"/>
    </location>
</feature>
<accession>A0A8H4KDT6</accession>
<feature type="compositionally biased region" description="Polar residues" evidence="1">
    <location>
        <begin position="336"/>
        <end position="360"/>
    </location>
</feature>
<dbReference type="AlphaFoldDB" id="A0A8H4KDT6"/>
<reference evidence="3" key="1">
    <citation type="submission" date="2020-01" db="EMBL/GenBank/DDBJ databases">
        <title>Identification and distribution of gene clusters putatively required for synthesis of sphingolipid metabolism inhibitors in phylogenetically diverse species of the filamentous fungus Fusarium.</title>
        <authorList>
            <person name="Kim H.-S."/>
            <person name="Busman M."/>
            <person name="Brown D.W."/>
            <person name="Divon H."/>
            <person name="Uhlig S."/>
            <person name="Proctor R.H."/>
        </authorList>
    </citation>
    <scope>NUCLEOTIDE SEQUENCE</scope>
    <source>
        <strain evidence="3">NRRL 53441</strain>
    </source>
</reference>
<keyword evidence="4" id="KW-1185">Reference proteome</keyword>